<keyword evidence="4 5" id="KW-0472">Membrane</keyword>
<evidence type="ECO:0000256" key="3">
    <source>
        <dbReference type="ARBA" id="ARBA00022989"/>
    </source>
</evidence>
<dbReference type="GO" id="GO:0016020">
    <property type="term" value="C:membrane"/>
    <property type="evidence" value="ECO:0007669"/>
    <property type="project" value="UniProtKB-SubCell"/>
</dbReference>
<feature type="transmembrane region" description="Helical" evidence="5">
    <location>
        <begin position="136"/>
        <end position="166"/>
    </location>
</feature>
<keyword evidence="3 5" id="KW-1133">Transmembrane helix</keyword>
<gene>
    <name evidence="6" type="ORF">WICANDRAFT_81268</name>
</gene>
<evidence type="ECO:0008006" key="8">
    <source>
        <dbReference type="Google" id="ProtNLM"/>
    </source>
</evidence>
<evidence type="ECO:0000256" key="5">
    <source>
        <dbReference type="SAM" id="Phobius"/>
    </source>
</evidence>
<accession>A0A1E3NWT8</accession>
<evidence type="ECO:0000313" key="7">
    <source>
        <dbReference type="Proteomes" id="UP000094112"/>
    </source>
</evidence>
<dbReference type="Proteomes" id="UP000094112">
    <property type="component" value="Unassembled WGS sequence"/>
</dbReference>
<dbReference type="PANTHER" id="PTHR46283">
    <property type="entry name" value="E3 UBIQUITIN-PROTEIN LIGASE MARCH5"/>
    <property type="match status" value="1"/>
</dbReference>
<dbReference type="AlphaFoldDB" id="A0A1E3NWT8"/>
<evidence type="ECO:0000256" key="1">
    <source>
        <dbReference type="ARBA" id="ARBA00004141"/>
    </source>
</evidence>
<proteinExistence type="predicted"/>
<keyword evidence="7" id="KW-1185">Reference proteome</keyword>
<name>A0A1E3NWT8_WICAA</name>
<protein>
    <recommendedName>
        <fullName evidence="8">RING-CH-type domain-containing protein</fullName>
    </recommendedName>
</protein>
<keyword evidence="2 5" id="KW-0812">Transmembrane</keyword>
<organism evidence="6 7">
    <name type="scientific">Wickerhamomyces anomalus (strain ATCC 58044 / CBS 1984 / NCYC 433 / NRRL Y-366-8)</name>
    <name type="common">Yeast</name>
    <name type="synonym">Hansenula anomala</name>
    <dbReference type="NCBI Taxonomy" id="683960"/>
    <lineage>
        <taxon>Eukaryota</taxon>
        <taxon>Fungi</taxon>
        <taxon>Dikarya</taxon>
        <taxon>Ascomycota</taxon>
        <taxon>Saccharomycotina</taxon>
        <taxon>Saccharomycetes</taxon>
        <taxon>Phaffomycetales</taxon>
        <taxon>Wickerhamomycetaceae</taxon>
        <taxon>Wickerhamomyces</taxon>
    </lineage>
</organism>
<sequence>MSEGQDRCYICLGTGDERPPLARPSDSSKLVQMCQCSLRAHARCLTDWASDLEYRARDDPQLDNNGGAMASPADGFRLGVPVAVIKDGAFKKHHIMKTRVKCPQCGVYLFIDIKPSRLLSLHNLIKGVSREITKTGLMAVVGSSIACSLAISVVGIFVSGGLQLFLSIAPESVLTKLLDFKSGRINVALSNEEVGSRQLFLLGSFPIFLYGLRSENAYLDLFSSVYPTFFFPNLVKGFSNSGPKIFLLFSEPLKRIYSLFYTMTFNRLYYSWTKLVKPIYLADRLSLEELETFERESQDKITLKENSKSQNIFQRLYSCLFGTSDEERAAIRKRLWTETKAIFSRDYSTVFHKRSRFMSILTTILWPILGAKLGKLLLKVVKINTFCNKYSSTPDEATYIANLMGSVLLVLVKDLFNLYIAWLNVKQLLEVSVVRASFGPEDPSNEWAQGSVMFPFRG</sequence>
<comment type="subcellular location">
    <subcellularLocation>
        <location evidence="1">Membrane</location>
        <topology evidence="1">Multi-pass membrane protein</topology>
    </subcellularLocation>
</comment>
<dbReference type="Gene3D" id="3.30.40.10">
    <property type="entry name" value="Zinc/RING finger domain, C3HC4 (zinc finger)"/>
    <property type="match status" value="1"/>
</dbReference>
<dbReference type="RefSeq" id="XP_019036244.1">
    <property type="nucleotide sequence ID" value="XM_019185205.1"/>
</dbReference>
<reference evidence="6 7" key="1">
    <citation type="journal article" date="2016" name="Proc. Natl. Acad. Sci. U.S.A.">
        <title>Comparative genomics of biotechnologically important yeasts.</title>
        <authorList>
            <person name="Riley R."/>
            <person name="Haridas S."/>
            <person name="Wolfe K.H."/>
            <person name="Lopes M.R."/>
            <person name="Hittinger C.T."/>
            <person name="Goeker M."/>
            <person name="Salamov A.A."/>
            <person name="Wisecaver J.H."/>
            <person name="Long T.M."/>
            <person name="Calvey C.H."/>
            <person name="Aerts A.L."/>
            <person name="Barry K.W."/>
            <person name="Choi C."/>
            <person name="Clum A."/>
            <person name="Coughlan A.Y."/>
            <person name="Deshpande S."/>
            <person name="Douglass A.P."/>
            <person name="Hanson S.J."/>
            <person name="Klenk H.-P."/>
            <person name="LaButti K.M."/>
            <person name="Lapidus A."/>
            <person name="Lindquist E.A."/>
            <person name="Lipzen A.M."/>
            <person name="Meier-Kolthoff J.P."/>
            <person name="Ohm R.A."/>
            <person name="Otillar R.P."/>
            <person name="Pangilinan J.L."/>
            <person name="Peng Y."/>
            <person name="Rokas A."/>
            <person name="Rosa C.A."/>
            <person name="Scheuner C."/>
            <person name="Sibirny A.A."/>
            <person name="Slot J.C."/>
            <person name="Stielow J.B."/>
            <person name="Sun H."/>
            <person name="Kurtzman C.P."/>
            <person name="Blackwell M."/>
            <person name="Grigoriev I.V."/>
            <person name="Jeffries T.W."/>
        </authorList>
    </citation>
    <scope>NUCLEOTIDE SEQUENCE [LARGE SCALE GENOMIC DNA]</scope>
    <source>
        <strain evidence="7">ATCC 58044 / CBS 1984 / NCYC 433 / NRRL Y-366-8</strain>
    </source>
</reference>
<dbReference type="GeneID" id="30202451"/>
<evidence type="ECO:0000256" key="2">
    <source>
        <dbReference type="ARBA" id="ARBA00022692"/>
    </source>
</evidence>
<evidence type="ECO:0000256" key="4">
    <source>
        <dbReference type="ARBA" id="ARBA00023136"/>
    </source>
</evidence>
<dbReference type="EMBL" id="KV454214">
    <property type="protein sequence ID" value="ODQ57037.1"/>
    <property type="molecule type" value="Genomic_DNA"/>
</dbReference>
<dbReference type="InterPro" id="IPR013083">
    <property type="entry name" value="Znf_RING/FYVE/PHD"/>
</dbReference>
<dbReference type="OrthoDB" id="5817083at2759"/>
<evidence type="ECO:0000313" key="6">
    <source>
        <dbReference type="EMBL" id="ODQ57037.1"/>
    </source>
</evidence>
<dbReference type="STRING" id="683960.A0A1E3NWT8"/>